<evidence type="ECO:0000313" key="10">
    <source>
        <dbReference type="EMBL" id="QKS72281.1"/>
    </source>
</evidence>
<protein>
    <submittedName>
        <fullName evidence="10">Cytochrome c</fullName>
    </submittedName>
</protein>
<evidence type="ECO:0000256" key="3">
    <source>
        <dbReference type="ARBA" id="ARBA00022723"/>
    </source>
</evidence>
<dbReference type="InterPro" id="IPR009056">
    <property type="entry name" value="Cyt_c-like_dom"/>
</dbReference>
<evidence type="ECO:0000256" key="6">
    <source>
        <dbReference type="PIRSR" id="PIRSR000025-1"/>
    </source>
</evidence>
<evidence type="ECO:0000256" key="4">
    <source>
        <dbReference type="ARBA" id="ARBA00022982"/>
    </source>
</evidence>
<dbReference type="GO" id="GO:0020037">
    <property type="term" value="F:heme binding"/>
    <property type="evidence" value="ECO:0007669"/>
    <property type="project" value="InterPro"/>
</dbReference>
<evidence type="ECO:0000256" key="5">
    <source>
        <dbReference type="ARBA" id="ARBA00023004"/>
    </source>
</evidence>
<keyword evidence="5 7" id="KW-0408">Iron</keyword>
<evidence type="ECO:0000256" key="8">
    <source>
        <dbReference type="SAM" id="MobiDB-lite"/>
    </source>
</evidence>
<name>A0A859FGV8_9BACI</name>
<dbReference type="PANTHER" id="PTHR37823">
    <property type="entry name" value="CYTOCHROME C-553-LIKE"/>
    <property type="match status" value="1"/>
</dbReference>
<dbReference type="RefSeq" id="WP_176010263.1">
    <property type="nucleotide sequence ID" value="NZ_CP041372.2"/>
</dbReference>
<keyword evidence="3 7" id="KW-0479">Metal-binding</keyword>
<dbReference type="InterPro" id="IPR012218">
    <property type="entry name" value="Cyt_c_BACSU-c550-type"/>
</dbReference>
<keyword evidence="1" id="KW-0813">Transport</keyword>
<accession>A0A859FGV8</accession>
<evidence type="ECO:0000256" key="2">
    <source>
        <dbReference type="ARBA" id="ARBA00022617"/>
    </source>
</evidence>
<feature type="binding site" description="covalent" evidence="6">
    <location>
        <position position="73"/>
    </location>
    <ligand>
        <name>heme c</name>
        <dbReference type="ChEBI" id="CHEBI:61717"/>
    </ligand>
</feature>
<feature type="region of interest" description="Disordered" evidence="8">
    <location>
        <begin position="22"/>
        <end position="45"/>
    </location>
</feature>
<reference evidence="11" key="1">
    <citation type="submission" date="2019-07" db="EMBL/GenBank/DDBJ databases">
        <title>Bacillus alkalisoli sp. nov. isolated from saline soil.</title>
        <authorList>
            <person name="Sun J.-Q."/>
            <person name="Xu L."/>
        </authorList>
    </citation>
    <scope>NUCLEOTIDE SEQUENCE [LARGE SCALE GENOMIC DNA]</scope>
    <source>
        <strain evidence="11">M4U3P1</strain>
    </source>
</reference>
<dbReference type="Proteomes" id="UP000318138">
    <property type="component" value="Chromosome"/>
</dbReference>
<evidence type="ECO:0000256" key="7">
    <source>
        <dbReference type="PIRSR" id="PIRSR000025-2"/>
    </source>
</evidence>
<dbReference type="PANTHER" id="PTHR37823:SF4">
    <property type="entry name" value="MENAQUINOL-CYTOCHROME C REDUCTASE CYTOCHROME B_C SUBUNIT"/>
    <property type="match status" value="1"/>
</dbReference>
<keyword evidence="11" id="KW-1185">Reference proteome</keyword>
<feature type="binding site" description="covalent" evidence="6">
    <location>
        <position position="70"/>
    </location>
    <ligand>
        <name>heme c</name>
        <dbReference type="ChEBI" id="CHEBI:61717"/>
    </ligand>
</feature>
<dbReference type="PROSITE" id="PS51007">
    <property type="entry name" value="CYTC"/>
    <property type="match status" value="1"/>
</dbReference>
<comment type="PTM">
    <text evidence="6">Binds 1 heme c group covalently per subunit.</text>
</comment>
<feature type="compositionally biased region" description="Low complexity" evidence="8">
    <location>
        <begin position="23"/>
        <end position="45"/>
    </location>
</feature>
<dbReference type="InterPro" id="IPR051811">
    <property type="entry name" value="Cytochrome_c550/c551-like"/>
</dbReference>
<dbReference type="GO" id="GO:0016020">
    <property type="term" value="C:membrane"/>
    <property type="evidence" value="ECO:0007669"/>
    <property type="project" value="InterPro"/>
</dbReference>
<dbReference type="PIRSF" id="PIRSF000025">
    <property type="entry name" value="Cytc_Bsub_c550"/>
    <property type="match status" value="1"/>
</dbReference>
<dbReference type="Pfam" id="PF13442">
    <property type="entry name" value="Cytochrome_CBB3"/>
    <property type="match status" value="1"/>
</dbReference>
<dbReference type="EMBL" id="CP041372">
    <property type="protein sequence ID" value="QKS72281.1"/>
    <property type="molecule type" value="Genomic_DNA"/>
</dbReference>
<dbReference type="InterPro" id="IPR036909">
    <property type="entry name" value="Cyt_c-like_dom_sf"/>
</dbReference>
<keyword evidence="2 6" id="KW-0349">Heme</keyword>
<evidence type="ECO:0000313" key="11">
    <source>
        <dbReference type="Proteomes" id="UP000318138"/>
    </source>
</evidence>
<dbReference type="SUPFAM" id="SSF46626">
    <property type="entry name" value="Cytochrome c"/>
    <property type="match status" value="1"/>
</dbReference>
<proteinExistence type="predicted"/>
<dbReference type="AlphaFoldDB" id="A0A859FGV8"/>
<feature type="binding site" description="axial binding residue" evidence="7">
    <location>
        <position position="105"/>
    </location>
    <ligand>
        <name>heme c</name>
        <dbReference type="ChEBI" id="CHEBI:61717"/>
    </ligand>
    <ligandPart>
        <name>Fe</name>
        <dbReference type="ChEBI" id="CHEBI:18248"/>
    </ligandPart>
</feature>
<evidence type="ECO:0000259" key="9">
    <source>
        <dbReference type="PROSITE" id="PS51007"/>
    </source>
</evidence>
<evidence type="ECO:0000256" key="1">
    <source>
        <dbReference type="ARBA" id="ARBA00022448"/>
    </source>
</evidence>
<gene>
    <name evidence="10" type="ORF">FLK61_37230</name>
</gene>
<dbReference type="PROSITE" id="PS51257">
    <property type="entry name" value="PROKAR_LIPOPROTEIN"/>
    <property type="match status" value="1"/>
</dbReference>
<dbReference type="Gene3D" id="1.10.760.10">
    <property type="entry name" value="Cytochrome c-like domain"/>
    <property type="match status" value="1"/>
</dbReference>
<dbReference type="KEGG" id="psua:FLK61_37230"/>
<dbReference type="GO" id="GO:0009055">
    <property type="term" value="F:electron transfer activity"/>
    <property type="evidence" value="ECO:0007669"/>
    <property type="project" value="InterPro"/>
</dbReference>
<sequence>MKKVIGIVFASSLLLAACGGGDNNAPANDPANDGMNNNGANMEENMNNEAANEGGEYDLANGEELYVGNCASCHGGELEGGAGPALEGYDFDAVLAAIQNGPGGMPADLVTGSDAEDVAAWVSEQ</sequence>
<dbReference type="GO" id="GO:0005506">
    <property type="term" value="F:iron ion binding"/>
    <property type="evidence" value="ECO:0007669"/>
    <property type="project" value="InterPro"/>
</dbReference>
<keyword evidence="4" id="KW-0249">Electron transport</keyword>
<organism evidence="10 11">
    <name type="scientific">Paenalkalicoccus suaedae</name>
    <dbReference type="NCBI Taxonomy" id="2592382"/>
    <lineage>
        <taxon>Bacteria</taxon>
        <taxon>Bacillati</taxon>
        <taxon>Bacillota</taxon>
        <taxon>Bacilli</taxon>
        <taxon>Bacillales</taxon>
        <taxon>Bacillaceae</taxon>
        <taxon>Paenalkalicoccus</taxon>
    </lineage>
</organism>
<feature type="binding site" description="axial binding residue" evidence="7">
    <location>
        <position position="74"/>
    </location>
    <ligand>
        <name>heme c</name>
        <dbReference type="ChEBI" id="CHEBI:61717"/>
    </ligand>
    <ligandPart>
        <name>Fe</name>
        <dbReference type="ChEBI" id="CHEBI:18248"/>
    </ligandPart>
</feature>
<feature type="domain" description="Cytochrome c" evidence="9">
    <location>
        <begin position="57"/>
        <end position="125"/>
    </location>
</feature>